<dbReference type="Proteomes" id="UP001153332">
    <property type="component" value="Unassembled WGS sequence"/>
</dbReference>
<protein>
    <submittedName>
        <fullName evidence="1">Uncharacterized protein</fullName>
    </submittedName>
</protein>
<proteinExistence type="predicted"/>
<organism evidence="1 2">
    <name type="scientific">Lasiodiplodia mahajangana</name>
    <dbReference type="NCBI Taxonomy" id="1108764"/>
    <lineage>
        <taxon>Eukaryota</taxon>
        <taxon>Fungi</taxon>
        <taxon>Dikarya</taxon>
        <taxon>Ascomycota</taxon>
        <taxon>Pezizomycotina</taxon>
        <taxon>Dothideomycetes</taxon>
        <taxon>Dothideomycetes incertae sedis</taxon>
        <taxon>Botryosphaeriales</taxon>
        <taxon>Botryosphaeriaceae</taxon>
        <taxon>Lasiodiplodia</taxon>
    </lineage>
</organism>
<gene>
    <name evidence="1" type="ORF">O1611_g7371</name>
</gene>
<sequence length="164" mass="18519">MKLQTECYGSLLCRQTPLMWAHPPIKRDDDASSGNTVLVVPIIVAIIFLTVFIPLFIIMYRVWRVERADKLRKQSVMVKEDGSRGFDKAELPGESLVTLHEMDSAHAAQEMPETKDGLCHEMLGATIQPQELPAALHEMPAEDHEKMVDEEENNSKSTSNIEME</sequence>
<comment type="caution">
    <text evidence="1">The sequence shown here is derived from an EMBL/GenBank/DDBJ whole genome shotgun (WGS) entry which is preliminary data.</text>
</comment>
<evidence type="ECO:0000313" key="2">
    <source>
        <dbReference type="Proteomes" id="UP001153332"/>
    </source>
</evidence>
<dbReference type="EMBL" id="JAPUUL010001939">
    <property type="protein sequence ID" value="KAJ8126266.1"/>
    <property type="molecule type" value="Genomic_DNA"/>
</dbReference>
<accession>A0ACC2JFN4</accession>
<keyword evidence="2" id="KW-1185">Reference proteome</keyword>
<evidence type="ECO:0000313" key="1">
    <source>
        <dbReference type="EMBL" id="KAJ8126266.1"/>
    </source>
</evidence>
<name>A0ACC2JFN4_9PEZI</name>
<reference evidence="1" key="1">
    <citation type="submission" date="2022-12" db="EMBL/GenBank/DDBJ databases">
        <title>Genome Sequence of Lasiodiplodia mahajangana.</title>
        <authorList>
            <person name="Buettner E."/>
        </authorList>
    </citation>
    <scope>NUCLEOTIDE SEQUENCE</scope>
    <source>
        <strain evidence="1">VT137</strain>
    </source>
</reference>